<proteinExistence type="inferred from homology"/>
<accession>A0ABQ5QE55</accession>
<feature type="signal peptide" evidence="3">
    <location>
        <begin position="1"/>
        <end position="35"/>
    </location>
</feature>
<feature type="chain" id="PRO_5046891757" description="Capsule synthesis protein CapA domain-containing protein" evidence="3">
    <location>
        <begin position="36"/>
        <end position="467"/>
    </location>
</feature>
<dbReference type="SUPFAM" id="SSF56300">
    <property type="entry name" value="Metallo-dependent phosphatases"/>
    <property type="match status" value="1"/>
</dbReference>
<dbReference type="InterPro" id="IPR052169">
    <property type="entry name" value="CW_Biosynth-Accessory"/>
</dbReference>
<name>A0ABQ5QE55_9BACT</name>
<feature type="region of interest" description="Disordered" evidence="2">
    <location>
        <begin position="36"/>
        <end position="63"/>
    </location>
</feature>
<dbReference type="InterPro" id="IPR019079">
    <property type="entry name" value="Capsule_synth_CapA"/>
</dbReference>
<comment type="caution">
    <text evidence="5">The sequence shown here is derived from an EMBL/GenBank/DDBJ whole genome shotgun (WGS) entry which is preliminary data.</text>
</comment>
<evidence type="ECO:0000259" key="4">
    <source>
        <dbReference type="SMART" id="SM00854"/>
    </source>
</evidence>
<dbReference type="Pfam" id="PF09587">
    <property type="entry name" value="PGA_cap"/>
    <property type="match status" value="1"/>
</dbReference>
<dbReference type="CDD" id="cd07381">
    <property type="entry name" value="MPP_CapA"/>
    <property type="match status" value="1"/>
</dbReference>
<evidence type="ECO:0000313" key="5">
    <source>
        <dbReference type="EMBL" id="GLH72720.1"/>
    </source>
</evidence>
<evidence type="ECO:0000256" key="1">
    <source>
        <dbReference type="ARBA" id="ARBA00005662"/>
    </source>
</evidence>
<dbReference type="InterPro" id="IPR029052">
    <property type="entry name" value="Metallo-depent_PP-like"/>
</dbReference>
<dbReference type="PANTHER" id="PTHR33393:SF13">
    <property type="entry name" value="PGA BIOSYNTHESIS PROTEIN CAPA"/>
    <property type="match status" value="1"/>
</dbReference>
<gene>
    <name evidence="5" type="ORF">GETHLI_12220</name>
</gene>
<dbReference type="SMART" id="SM00854">
    <property type="entry name" value="PGA_cap"/>
    <property type="match status" value="1"/>
</dbReference>
<sequence>MIQHPGSAMDGTARNHRNLRLAVALLALAASPCGAQAPAGAMKDDPRSVYQRRIHPPEPPERIDWPGRIGELLKEEPGDLVVTAVGDLIFNQPITQLAEPERAGLFRLMQEADVAYANMEFSLNDRPDLQRPFYNFRAPRDFRWELARTGINLVSQANNHAMDFGPEGLKECLQALDQANITHAGAGATLAEAHAPGRTELAGHRTTVSLLSYMRYWTAKYRSKDPSAPSLATIDPAVILAMRDGKVEKVEGPLESDVAAMEEDILLARRKTDLLLVSLHNHDVTHHRAHGIQDTTPPNEEIMFRRAIEAGADLVIGTGPHVLRGIEIHKGRPIFYSLGDFIYQYRTPDRIPADILHQRDIEMPKVPNGSVWDRRDSREVMETVMVRMILNQGKLKRIQLLPVTIDDEGPLYGVPRLASTRRSGEIIALMQKLSAPYGTRILNKGWYAEVDLERSGNSLGKEEGSPR</sequence>
<feature type="domain" description="Capsule synthesis protein CapA" evidence="4">
    <location>
        <begin position="81"/>
        <end position="345"/>
    </location>
</feature>
<evidence type="ECO:0000256" key="2">
    <source>
        <dbReference type="SAM" id="MobiDB-lite"/>
    </source>
</evidence>
<protein>
    <recommendedName>
        <fullName evidence="4">Capsule synthesis protein CapA domain-containing protein</fullName>
    </recommendedName>
</protein>
<evidence type="ECO:0000256" key="3">
    <source>
        <dbReference type="SAM" id="SignalP"/>
    </source>
</evidence>
<dbReference type="PANTHER" id="PTHR33393">
    <property type="entry name" value="POLYGLUTAMINE SYNTHESIS ACCESSORY PROTEIN RV0574C-RELATED"/>
    <property type="match status" value="1"/>
</dbReference>
<reference evidence="5 6" key="1">
    <citation type="journal article" date="2023" name="Antonie Van Leeuwenhoek">
        <title>Mesoterricola silvestris gen. nov., sp. nov., Mesoterricola sediminis sp. nov., Geothrix oryzae sp. nov., Geothrix edaphica sp. nov., Geothrix rubra sp. nov., and Geothrix limicola sp. nov., six novel members of Acidobacteriota isolated from soils.</title>
        <authorList>
            <person name="Itoh H."/>
            <person name="Sugisawa Y."/>
            <person name="Mise K."/>
            <person name="Xu Z."/>
            <person name="Kuniyasu M."/>
            <person name="Ushijima N."/>
            <person name="Kawano K."/>
            <person name="Kobayashi E."/>
            <person name="Shiratori Y."/>
            <person name="Masuda Y."/>
            <person name="Senoo K."/>
        </authorList>
    </citation>
    <scope>NUCLEOTIDE SEQUENCE [LARGE SCALE GENOMIC DNA]</scope>
    <source>
        <strain evidence="5 6">Red804</strain>
    </source>
</reference>
<evidence type="ECO:0000313" key="6">
    <source>
        <dbReference type="Proteomes" id="UP001165069"/>
    </source>
</evidence>
<keyword evidence="3" id="KW-0732">Signal</keyword>
<organism evidence="5 6">
    <name type="scientific">Geothrix limicola</name>
    <dbReference type="NCBI Taxonomy" id="2927978"/>
    <lineage>
        <taxon>Bacteria</taxon>
        <taxon>Pseudomonadati</taxon>
        <taxon>Acidobacteriota</taxon>
        <taxon>Holophagae</taxon>
        <taxon>Holophagales</taxon>
        <taxon>Holophagaceae</taxon>
        <taxon>Geothrix</taxon>
    </lineage>
</organism>
<dbReference type="Proteomes" id="UP001165069">
    <property type="component" value="Unassembled WGS sequence"/>
</dbReference>
<comment type="similarity">
    <text evidence="1">Belongs to the CapA family.</text>
</comment>
<keyword evidence="6" id="KW-1185">Reference proteome</keyword>
<dbReference type="EMBL" id="BSDE01000002">
    <property type="protein sequence ID" value="GLH72720.1"/>
    <property type="molecule type" value="Genomic_DNA"/>
</dbReference>